<sequence>MRLPLKKFYLMTLIMLIFSFTFANVYDIINKEQRNVGFFYHSLDELISLETDQDMFVAYLLDLEEIDPELCYLALGATRNYSLVQDFAREVGFYLKDLGVDIVIFGNLQLLDKNVEDPTGYIGNSPYLVAEVMYRMIRGFETSGVVPVVIVSPNDNKNITNSLLQKVGSFYSFSSELKNVDLSFSDEHLQFKNDNVFKIPWSYGKGNLKEIIQQLYDSSIVLSGYVDEGLNLLYRQINYTDKKAVTYFSHSVEDEARKVFYGELLPTGNKNW</sequence>
<keyword evidence="2" id="KW-1185">Reference proteome</keyword>
<dbReference type="GO" id="GO:0004553">
    <property type="term" value="F:hydrolase activity, hydrolyzing O-glycosyl compounds"/>
    <property type="evidence" value="ECO:0007669"/>
    <property type="project" value="InterPro"/>
</dbReference>
<dbReference type="AlphaFoldDB" id="A0A0C7NJZ8"/>
<name>A0A0C7NJZ8_DEFTU</name>
<reference evidence="2" key="1">
    <citation type="submission" date="2014-11" db="EMBL/GenBank/DDBJ databases">
        <authorList>
            <person name="Wibberg D."/>
        </authorList>
    </citation>
    <scope>NUCLEOTIDE SEQUENCE [LARGE SCALE GENOMIC DNA]</scope>
    <source>
        <strain evidence="2">L3</strain>
    </source>
</reference>
<dbReference type="STRING" id="1006576.DTL3_0942"/>
<gene>
    <name evidence="1" type="ORF">DTL3_0942</name>
</gene>
<dbReference type="Gene3D" id="3.20.20.300">
    <property type="entry name" value="Glycoside hydrolase, family 3, N-terminal domain"/>
    <property type="match status" value="1"/>
</dbReference>
<evidence type="ECO:0000313" key="1">
    <source>
        <dbReference type="EMBL" id="CEP78246.1"/>
    </source>
</evidence>
<protein>
    <submittedName>
        <fullName evidence="1">Uncharacterized protein</fullName>
    </submittedName>
</protein>
<dbReference type="KEGG" id="dtn:DTL3_0942"/>
<proteinExistence type="predicted"/>
<dbReference type="EMBL" id="LN824141">
    <property type="protein sequence ID" value="CEP78246.1"/>
    <property type="molecule type" value="Genomic_DNA"/>
</dbReference>
<dbReference type="InterPro" id="IPR036962">
    <property type="entry name" value="Glyco_hydro_3_N_sf"/>
</dbReference>
<dbReference type="Proteomes" id="UP000032809">
    <property type="component" value="Chromosome I"/>
</dbReference>
<accession>A0A0C7NJZ8</accession>
<dbReference type="HOGENOM" id="CLU_1022344_0_0_0"/>
<dbReference type="GO" id="GO:0005975">
    <property type="term" value="P:carbohydrate metabolic process"/>
    <property type="evidence" value="ECO:0007669"/>
    <property type="project" value="InterPro"/>
</dbReference>
<organism evidence="1 2">
    <name type="scientific">Defluviitoga tunisiensis</name>
    <dbReference type="NCBI Taxonomy" id="1006576"/>
    <lineage>
        <taxon>Bacteria</taxon>
        <taxon>Thermotogati</taxon>
        <taxon>Thermotogota</taxon>
        <taxon>Thermotogae</taxon>
        <taxon>Petrotogales</taxon>
        <taxon>Petrotogaceae</taxon>
        <taxon>Defluviitoga</taxon>
    </lineage>
</organism>
<evidence type="ECO:0000313" key="2">
    <source>
        <dbReference type="Proteomes" id="UP000032809"/>
    </source>
</evidence>